<name>A0A499V045_9ACTN</name>
<evidence type="ECO:0000313" key="11">
    <source>
        <dbReference type="Proteomes" id="UP000463951"/>
    </source>
</evidence>
<dbReference type="Pfam" id="PF00420">
    <property type="entry name" value="Oxidored_q2"/>
    <property type="match status" value="1"/>
</dbReference>
<dbReference type="GO" id="GO:0030964">
    <property type="term" value="C:NADH dehydrogenase complex"/>
    <property type="evidence" value="ECO:0007669"/>
    <property type="project" value="TreeGrafter"/>
</dbReference>
<evidence type="ECO:0000256" key="6">
    <source>
        <dbReference type="ARBA" id="ARBA00022989"/>
    </source>
</evidence>
<comment type="function">
    <text evidence="8">NDH-1 shuttles electrons from NADH, via FMN and iron-sulfur (Fe-S) centers, to quinones in the respiratory chain. The immediate electron acceptor for the enzyme in this species is believed to be a menaquinone. Couples the redox reaction to proton translocation (for every two electrons transferred, four hydrogen ions are translocated across the cytoplasmic membrane), and thus conserves the redox energy in a proton gradient.</text>
</comment>
<dbReference type="EMBL" id="AP019620">
    <property type="protein sequence ID" value="BBJ41836.1"/>
    <property type="molecule type" value="Genomic_DNA"/>
</dbReference>
<feature type="compositionally biased region" description="Pro residues" evidence="9">
    <location>
        <begin position="158"/>
        <end position="168"/>
    </location>
</feature>
<evidence type="ECO:0000256" key="9">
    <source>
        <dbReference type="SAM" id="MobiDB-lite"/>
    </source>
</evidence>
<dbReference type="Proteomes" id="UP000463951">
    <property type="component" value="Chromosome"/>
</dbReference>
<comment type="similarity">
    <text evidence="2 8">Belongs to the complex I subunit 4L family.</text>
</comment>
<evidence type="ECO:0000313" key="10">
    <source>
        <dbReference type="EMBL" id="BBJ41836.1"/>
    </source>
</evidence>
<keyword evidence="5 8" id="KW-0874">Quinone</keyword>
<comment type="catalytic activity">
    <reaction evidence="8">
        <text>a quinone + NADH + 5 H(+)(in) = a quinol + NAD(+) + 4 H(+)(out)</text>
        <dbReference type="Rhea" id="RHEA:57888"/>
        <dbReference type="ChEBI" id="CHEBI:15378"/>
        <dbReference type="ChEBI" id="CHEBI:24646"/>
        <dbReference type="ChEBI" id="CHEBI:57540"/>
        <dbReference type="ChEBI" id="CHEBI:57945"/>
        <dbReference type="ChEBI" id="CHEBI:132124"/>
    </reaction>
</comment>
<dbReference type="InterPro" id="IPR039428">
    <property type="entry name" value="NUOK/Mnh_C1-like"/>
</dbReference>
<keyword evidence="8" id="KW-1278">Translocase</keyword>
<organism evidence="10 11">
    <name type="scientific">Streptomyces antimycoticus</name>
    <dbReference type="NCBI Taxonomy" id="68175"/>
    <lineage>
        <taxon>Bacteria</taxon>
        <taxon>Bacillati</taxon>
        <taxon>Actinomycetota</taxon>
        <taxon>Actinomycetes</taxon>
        <taxon>Kitasatosporales</taxon>
        <taxon>Streptomycetaceae</taxon>
        <taxon>Streptomyces</taxon>
        <taxon>Streptomyces violaceusniger group</taxon>
    </lineage>
</organism>
<comment type="subcellular location">
    <subcellularLocation>
        <location evidence="8">Cell membrane</location>
        <topology evidence="8">Multi-pass membrane protein</topology>
    </subcellularLocation>
    <subcellularLocation>
        <location evidence="1">Membrane</location>
        <topology evidence="1">Multi-pass membrane protein</topology>
    </subcellularLocation>
</comment>
<comment type="subunit">
    <text evidence="8">NDH-1 is composed of 14 different subunits. Subunits NuoA, H, J, K, L, M, N constitute the membrane sector of the complex.</text>
</comment>
<dbReference type="NCBIfam" id="NF004320">
    <property type="entry name" value="PRK05715.1-2"/>
    <property type="match status" value="1"/>
</dbReference>
<protein>
    <recommendedName>
        <fullName evidence="8">NADH-quinone oxidoreductase subunit K</fullName>
        <ecNumber evidence="8">7.1.1.-</ecNumber>
    </recommendedName>
    <alternativeName>
        <fullName evidence="8">NADH dehydrogenase I subunit K</fullName>
    </alternativeName>
    <alternativeName>
        <fullName evidence="8">NDH-1 subunit K</fullName>
    </alternativeName>
</protein>
<feature type="region of interest" description="Disordered" evidence="9">
    <location>
        <begin position="95"/>
        <end position="211"/>
    </location>
</feature>
<feature type="compositionally biased region" description="Basic and acidic residues" evidence="9">
    <location>
        <begin position="123"/>
        <end position="138"/>
    </location>
</feature>
<sequence length="211" mass="23282">MHLAYPAVLAVLLFCTGLYGVLARRNAILMLMSVELMLNAVNLNLVAFDVWLRDTLHAGQALTLFTIAIAAAEIGIGLAIVLLVHRNRGTADVDKLRDLADPPSDGQGPMDDSMAAPLTTTPTRHDAPGGRPRDDHDRRRSRPPPALPRRRRRASAGPPRPRFRPPPRGAADPRRGRSRRACRRTAGRGSGWRYGPAHRRDPARRHRLGPH</sequence>
<dbReference type="GO" id="GO:0050136">
    <property type="term" value="F:NADH dehydrogenase (quinone) (non-electrogenic) activity"/>
    <property type="evidence" value="ECO:0007669"/>
    <property type="project" value="UniProtKB-UniRule"/>
</dbReference>
<dbReference type="PANTHER" id="PTHR11434:SF16">
    <property type="entry name" value="NADH-UBIQUINONE OXIDOREDUCTASE CHAIN 4L"/>
    <property type="match status" value="1"/>
</dbReference>
<evidence type="ECO:0000256" key="8">
    <source>
        <dbReference type="HAMAP-Rule" id="MF_01456"/>
    </source>
</evidence>
<evidence type="ECO:0000256" key="5">
    <source>
        <dbReference type="ARBA" id="ARBA00022719"/>
    </source>
</evidence>
<evidence type="ECO:0000256" key="7">
    <source>
        <dbReference type="ARBA" id="ARBA00023136"/>
    </source>
</evidence>
<dbReference type="InterPro" id="IPR001133">
    <property type="entry name" value="NADH_UbQ_OxRdtase_chain4L/K"/>
</dbReference>
<dbReference type="PANTHER" id="PTHR11434">
    <property type="entry name" value="NADH-UBIQUINONE OXIDOREDUCTASE SUBUNIT ND4L"/>
    <property type="match status" value="1"/>
</dbReference>
<evidence type="ECO:0000256" key="3">
    <source>
        <dbReference type="ARBA" id="ARBA00022448"/>
    </source>
</evidence>
<reference evidence="10 11" key="1">
    <citation type="journal article" date="2020" name="Int. J. Syst. Evol. Microbiol.">
        <title>Reclassification of Streptomyces castelarensis and Streptomyces sporoclivatus as later heterotypic synonyms of Streptomyces antimycoticus.</title>
        <authorList>
            <person name="Komaki H."/>
            <person name="Tamura T."/>
        </authorList>
    </citation>
    <scope>NUCLEOTIDE SEQUENCE [LARGE SCALE GENOMIC DNA]</scope>
    <source>
        <strain evidence="10 11">NBRC 100767</strain>
    </source>
</reference>
<dbReference type="Gene3D" id="1.10.287.3510">
    <property type="match status" value="1"/>
</dbReference>
<feature type="compositionally biased region" description="Basic residues" evidence="9">
    <location>
        <begin position="176"/>
        <end position="186"/>
    </location>
</feature>
<dbReference type="GO" id="GO:0042773">
    <property type="term" value="P:ATP synthesis coupled electron transport"/>
    <property type="evidence" value="ECO:0007669"/>
    <property type="project" value="InterPro"/>
</dbReference>
<keyword evidence="4 8" id="KW-0812">Transmembrane</keyword>
<evidence type="ECO:0000256" key="1">
    <source>
        <dbReference type="ARBA" id="ARBA00004141"/>
    </source>
</evidence>
<keyword evidence="8" id="KW-0520">NAD</keyword>
<evidence type="ECO:0000256" key="2">
    <source>
        <dbReference type="ARBA" id="ARBA00010519"/>
    </source>
</evidence>
<dbReference type="AlphaFoldDB" id="A0A499V045"/>
<dbReference type="EC" id="7.1.1.-" evidence="8"/>
<dbReference type="GO" id="GO:0005886">
    <property type="term" value="C:plasma membrane"/>
    <property type="evidence" value="ECO:0007669"/>
    <property type="project" value="UniProtKB-SubCell"/>
</dbReference>
<dbReference type="FunFam" id="1.10.287.3510:FF:000001">
    <property type="entry name" value="NADH-quinone oxidoreductase subunit K"/>
    <property type="match status" value="1"/>
</dbReference>
<evidence type="ECO:0000256" key="4">
    <source>
        <dbReference type="ARBA" id="ARBA00022692"/>
    </source>
</evidence>
<gene>
    <name evidence="8" type="primary">nuoK</name>
    <name evidence="10" type="ORF">SSPO_045540</name>
</gene>
<dbReference type="HAMAP" id="MF_01456">
    <property type="entry name" value="NDH1_NuoK"/>
    <property type="match status" value="1"/>
</dbReference>
<keyword evidence="3 8" id="KW-0813">Transport</keyword>
<comment type="caution">
    <text evidence="8">Lacks conserved residue(s) required for the propagation of feature annotation.</text>
</comment>
<proteinExistence type="inferred from homology"/>
<keyword evidence="6 8" id="KW-1133">Transmembrane helix</keyword>
<keyword evidence="7 8" id="KW-0472">Membrane</keyword>
<feature type="transmembrane region" description="Helical" evidence="8">
    <location>
        <begin position="61"/>
        <end position="84"/>
    </location>
</feature>
<dbReference type="GO" id="GO:0048038">
    <property type="term" value="F:quinone binding"/>
    <property type="evidence" value="ECO:0007669"/>
    <property type="project" value="UniProtKB-KW"/>
</dbReference>
<keyword evidence="8" id="KW-1003">Cell membrane</keyword>
<feature type="compositionally biased region" description="Basic residues" evidence="9">
    <location>
        <begin position="201"/>
        <end position="211"/>
    </location>
</feature>
<accession>A0A499V045</accession>